<reference evidence="1" key="1">
    <citation type="journal article" date="2019" name="Sci. Rep.">
        <title>Draft genome of Tanacetum cinerariifolium, the natural source of mosquito coil.</title>
        <authorList>
            <person name="Yamashiro T."/>
            <person name="Shiraishi A."/>
            <person name="Satake H."/>
            <person name="Nakayama K."/>
        </authorList>
    </citation>
    <scope>NUCLEOTIDE SEQUENCE</scope>
</reference>
<sequence length="176" mass="19043">MIDNIDQDVKIIVVDDTQGRMNKKDMFGVNDLSGDEVVVDVSASEKVEQSIKVIEKEVSTADPVTTAGEVVTTTDTEVTTAATTLQKFKDELTLAHTLIEIKAAKPKAITTAATIVTAAGIRPKEKKGLCYPHNILVGGCLVCNGFDHSCFVILIMSLLSLDFEFLRSLSRIISLT</sequence>
<comment type="caution">
    <text evidence="1">The sequence shown here is derived from an EMBL/GenBank/DDBJ whole genome shotgun (WGS) entry which is preliminary data.</text>
</comment>
<protein>
    <submittedName>
        <fullName evidence="1">Uncharacterized protein</fullName>
    </submittedName>
</protein>
<organism evidence="1">
    <name type="scientific">Tanacetum cinerariifolium</name>
    <name type="common">Dalmatian daisy</name>
    <name type="synonym">Chrysanthemum cinerariifolium</name>
    <dbReference type="NCBI Taxonomy" id="118510"/>
    <lineage>
        <taxon>Eukaryota</taxon>
        <taxon>Viridiplantae</taxon>
        <taxon>Streptophyta</taxon>
        <taxon>Embryophyta</taxon>
        <taxon>Tracheophyta</taxon>
        <taxon>Spermatophyta</taxon>
        <taxon>Magnoliopsida</taxon>
        <taxon>eudicotyledons</taxon>
        <taxon>Gunneridae</taxon>
        <taxon>Pentapetalae</taxon>
        <taxon>asterids</taxon>
        <taxon>campanulids</taxon>
        <taxon>Asterales</taxon>
        <taxon>Asteraceae</taxon>
        <taxon>Asteroideae</taxon>
        <taxon>Anthemideae</taxon>
        <taxon>Anthemidinae</taxon>
        <taxon>Tanacetum</taxon>
    </lineage>
</organism>
<accession>A0A6L2NZX3</accession>
<evidence type="ECO:0000313" key="1">
    <source>
        <dbReference type="EMBL" id="GEU91851.1"/>
    </source>
</evidence>
<dbReference type="EMBL" id="BKCJ010010497">
    <property type="protein sequence ID" value="GEU91851.1"/>
    <property type="molecule type" value="Genomic_DNA"/>
</dbReference>
<gene>
    <name evidence="1" type="ORF">Tci_063829</name>
</gene>
<name>A0A6L2NZX3_TANCI</name>
<proteinExistence type="predicted"/>
<dbReference type="AlphaFoldDB" id="A0A6L2NZX3"/>